<dbReference type="AlphaFoldDB" id="A0A1B6MKQ5"/>
<feature type="compositionally biased region" description="Polar residues" evidence="1">
    <location>
        <begin position="423"/>
        <end position="438"/>
    </location>
</feature>
<dbReference type="EMBL" id="GEBQ01003439">
    <property type="protein sequence ID" value="JAT36538.1"/>
    <property type="molecule type" value="Transcribed_RNA"/>
</dbReference>
<feature type="compositionally biased region" description="Basic residues" evidence="1">
    <location>
        <begin position="449"/>
        <end position="460"/>
    </location>
</feature>
<feature type="compositionally biased region" description="Basic residues" evidence="1">
    <location>
        <begin position="499"/>
        <end position="528"/>
    </location>
</feature>
<dbReference type="Gene3D" id="2.160.20.50">
    <property type="entry name" value="Insect antifreeze protein"/>
    <property type="match status" value="1"/>
</dbReference>
<evidence type="ECO:0000256" key="1">
    <source>
        <dbReference type="SAM" id="MobiDB-lite"/>
    </source>
</evidence>
<protein>
    <submittedName>
        <fullName evidence="2">Uncharacterized protein</fullName>
    </submittedName>
</protein>
<name>A0A1B6MKQ5_9HEMI</name>
<feature type="region of interest" description="Disordered" evidence="1">
    <location>
        <begin position="347"/>
        <end position="547"/>
    </location>
</feature>
<proteinExistence type="predicted"/>
<feature type="compositionally biased region" description="Basic and acidic residues" evidence="1">
    <location>
        <begin position="393"/>
        <end position="402"/>
    </location>
</feature>
<sequence>MKRSSRIPQKLKSGPRGFFSEVHCPIDCSPCFHSRSEKGLRAGVHLPAPLGTCPQVSTKHLHYFDDILCMVSSLDCEFQKLEDLFHSRKSQNERPTKGIRRVINSVDDMNYLNHANSLLRLKHNLKQELISHVKVMERRGYNNIGDTDSVLTTLEDKLFSLLRRLEGFKTQLVGEPYSKKCFRSTPSVGFGKRTNTHKRRLASPQSGLYRAAFSECEFCSYCDSFKKVCDCKSQPWRTSREFQSHHDYRHRQIIHQSDCIFKVPFCERNKVGDGLSYNKSKPRDTDKFKNSFKKNSCFQRNDSNGRCTFQKFKDRYNHSRGNGKIPIPTFTEDEVEKVSCDIKRGKNELTKGMHLPSLNNENNSNMKKRRNRAGKDGKSRGKVKQFVVLKRKSSSEDKDNRIRSKTHMKSGKSRNIGKDNHSSTESNTEMESVQSNESLEYPKDEAKPLHRRTIRRKTKGKVTLNNSKRKNSVVSVGSSHDTRNIGDESESSGNVSNRGKARKRRTKRGRSYKKTPSKQRQRSQRRSNFRNVKQNSDGFRIEYSKNKPITIKPRSQRRRHTFLVKHSSSDELDRDVWYLNKKLPKRTKEDKRNSSLIMVDDDEPNHLFCSDYFKRRTRNRVPRVSQNPCVPPIPCVPQVCCIPQIPCIPHIPCFPQVPCVPQIHCVPQISCVPQTPCVSKNPCLPQTQCVLNPPCIQQSPCVSRSRLYPFCDTPSLDKVPTNLNISKYFERVVGPREDICLQPYRLVPTCSSGQLECVFESMYTPSSTSIKTQREGVLSFDVSSSESSVCKICPPKNEEEMVYTTTSKSKILRRHAIEGRVIATEKTRRKKKKTEENNC</sequence>
<accession>A0A1B6MKQ5</accession>
<organism evidence="2">
    <name type="scientific">Graphocephala atropunctata</name>
    <dbReference type="NCBI Taxonomy" id="36148"/>
    <lineage>
        <taxon>Eukaryota</taxon>
        <taxon>Metazoa</taxon>
        <taxon>Ecdysozoa</taxon>
        <taxon>Arthropoda</taxon>
        <taxon>Hexapoda</taxon>
        <taxon>Insecta</taxon>
        <taxon>Pterygota</taxon>
        <taxon>Neoptera</taxon>
        <taxon>Paraneoptera</taxon>
        <taxon>Hemiptera</taxon>
        <taxon>Auchenorrhyncha</taxon>
        <taxon>Membracoidea</taxon>
        <taxon>Cicadellidae</taxon>
        <taxon>Cicadellinae</taxon>
        <taxon>Cicadellini</taxon>
        <taxon>Graphocephala</taxon>
    </lineage>
</organism>
<evidence type="ECO:0000313" key="2">
    <source>
        <dbReference type="EMBL" id="JAT36538.1"/>
    </source>
</evidence>
<gene>
    <name evidence="2" type="ORF">g.5861</name>
</gene>
<feature type="compositionally biased region" description="Basic residues" evidence="1">
    <location>
        <begin position="403"/>
        <end position="412"/>
    </location>
</feature>
<reference evidence="2" key="1">
    <citation type="submission" date="2015-11" db="EMBL/GenBank/DDBJ databases">
        <title>De novo transcriptome assembly of four potential Pierce s Disease insect vectors from Arizona vineyards.</title>
        <authorList>
            <person name="Tassone E.E."/>
        </authorList>
    </citation>
    <scope>NUCLEOTIDE SEQUENCE</scope>
</reference>